<proteinExistence type="predicted"/>
<feature type="compositionally biased region" description="Basic residues" evidence="1">
    <location>
        <begin position="1"/>
        <end position="10"/>
    </location>
</feature>
<feature type="compositionally biased region" description="Basic and acidic residues" evidence="1">
    <location>
        <begin position="20"/>
        <end position="36"/>
    </location>
</feature>
<dbReference type="EMBL" id="FUYP01000018">
    <property type="protein sequence ID" value="SKB77581.1"/>
    <property type="molecule type" value="Genomic_DNA"/>
</dbReference>
<dbReference type="AlphaFoldDB" id="A0A1T5E0U4"/>
<name>A0A1T5E0U4_9SPHN</name>
<accession>A0A1T5E0U4</accession>
<sequence>MEPGRARRRVSSAGEGAQIGRERHYGTRRYRPDPGNRAEATHRIIDFHRCAQLEVQFFNFLCERRDLVQIQANDVTHHVRDIDGIVVHHANDSFEVCRPLGDDQPELG</sequence>
<evidence type="ECO:0000313" key="2">
    <source>
        <dbReference type="EMBL" id="SKB77581.1"/>
    </source>
</evidence>
<dbReference type="Proteomes" id="UP000190044">
    <property type="component" value="Unassembled WGS sequence"/>
</dbReference>
<gene>
    <name evidence="2" type="ORF">SAMN06295937_10182</name>
</gene>
<evidence type="ECO:0000256" key="1">
    <source>
        <dbReference type="SAM" id="MobiDB-lite"/>
    </source>
</evidence>
<keyword evidence="3" id="KW-1185">Reference proteome</keyword>
<evidence type="ECO:0000313" key="3">
    <source>
        <dbReference type="Proteomes" id="UP000190044"/>
    </source>
</evidence>
<feature type="region of interest" description="Disordered" evidence="1">
    <location>
        <begin position="1"/>
        <end position="36"/>
    </location>
</feature>
<organism evidence="2 3">
    <name type="scientific">Sphingopyxis flava</name>
    <dbReference type="NCBI Taxonomy" id="1507287"/>
    <lineage>
        <taxon>Bacteria</taxon>
        <taxon>Pseudomonadati</taxon>
        <taxon>Pseudomonadota</taxon>
        <taxon>Alphaproteobacteria</taxon>
        <taxon>Sphingomonadales</taxon>
        <taxon>Sphingomonadaceae</taxon>
        <taxon>Sphingopyxis</taxon>
    </lineage>
</organism>
<reference evidence="3" key="1">
    <citation type="submission" date="2017-02" db="EMBL/GenBank/DDBJ databases">
        <authorList>
            <person name="Varghese N."/>
            <person name="Submissions S."/>
        </authorList>
    </citation>
    <scope>NUCLEOTIDE SEQUENCE [LARGE SCALE GENOMIC DNA]</scope>
    <source>
        <strain evidence="3">R11H</strain>
    </source>
</reference>
<protein>
    <submittedName>
        <fullName evidence="2">Uncharacterized protein</fullName>
    </submittedName>
</protein>